<feature type="region of interest" description="Disordered" evidence="1">
    <location>
        <begin position="485"/>
        <end position="517"/>
    </location>
</feature>
<feature type="compositionally biased region" description="Low complexity" evidence="1">
    <location>
        <begin position="495"/>
        <end position="508"/>
    </location>
</feature>
<evidence type="ECO:0000313" key="3">
    <source>
        <dbReference type="Proteomes" id="UP001642484"/>
    </source>
</evidence>
<proteinExistence type="predicted"/>
<protein>
    <submittedName>
        <fullName evidence="2">Uncharacterized protein</fullName>
    </submittedName>
</protein>
<reference evidence="2 3" key="1">
    <citation type="submission" date="2024-02" db="EMBL/GenBank/DDBJ databases">
        <authorList>
            <person name="Chen Y."/>
            <person name="Shah S."/>
            <person name="Dougan E. K."/>
            <person name="Thang M."/>
            <person name="Chan C."/>
        </authorList>
    </citation>
    <scope>NUCLEOTIDE SEQUENCE [LARGE SCALE GENOMIC DNA]</scope>
</reference>
<feature type="region of interest" description="Disordered" evidence="1">
    <location>
        <begin position="567"/>
        <end position="681"/>
    </location>
</feature>
<feature type="region of interest" description="Disordered" evidence="1">
    <location>
        <begin position="800"/>
        <end position="881"/>
    </location>
</feature>
<feature type="compositionally biased region" description="Low complexity" evidence="1">
    <location>
        <begin position="832"/>
        <end position="853"/>
    </location>
</feature>
<feature type="region of interest" description="Disordered" evidence="1">
    <location>
        <begin position="914"/>
        <end position="1013"/>
    </location>
</feature>
<keyword evidence="3" id="KW-1185">Reference proteome</keyword>
<feature type="compositionally biased region" description="Basic and acidic residues" evidence="1">
    <location>
        <begin position="863"/>
        <end position="881"/>
    </location>
</feature>
<accession>A0ABP0MHK1</accession>
<dbReference type="Proteomes" id="UP001642484">
    <property type="component" value="Unassembled WGS sequence"/>
</dbReference>
<gene>
    <name evidence="2" type="ORF">CCMP2556_LOCUS25923</name>
</gene>
<comment type="caution">
    <text evidence="2">The sequence shown here is derived from an EMBL/GenBank/DDBJ whole genome shotgun (WGS) entry which is preliminary data.</text>
</comment>
<dbReference type="EMBL" id="CAXAMN010017691">
    <property type="protein sequence ID" value="CAK9050951.1"/>
    <property type="molecule type" value="Genomic_DNA"/>
</dbReference>
<feature type="compositionally biased region" description="Basic residues" evidence="1">
    <location>
        <begin position="997"/>
        <end position="1013"/>
    </location>
</feature>
<sequence length="1013" mass="108598">MVAAAKKLHVLEFLEKVEAVNVVLVPTSAELFKSTFDVDSVTVTVTAYGSGLDSLKKIYETPLLFDGFDVKIAETSLIDFKEYMKQTDLLPPACLNELLLGKAIACYEGIYCVAGIDLEKLVKHVAEIHPKERKTVSLLYQTFRQMGHERLQTLGGFIMPLKPKQAILIPHGTVIAELSLTPHSIISHWSWVLPTVSVEPEVLRAKIDLAEDMLATELKLLDSPVPAIEKDFKMSAGYLSKLESQLQAAGLLLEVLEPLRSPKNQKLELEEFEDFFKTLEECNLKLKKFIDNILADKKFKKSCHKLYEAIRGLWEDKSNMHDEALKEKLFKTISGKHQEDLSAMLQPATYERSAEPGAVATSVIDLVGALDILESIFKAATSILEERKQDQQDQSNHGASTAPSEDMIEFALGRLKDGVDVDGLIQEIGNDEKRSKLLVEQAKCHLLKKSYQAWALQAEKRTNFEDGWEGVLTVMDFLQWLASESQSQHQNQNPTADADAATAAAAEAQESKQEGGPQLEAELEQHLVLVETALAKALDADAGLDSGLGDGDSGLNGDAQVAQVSTVQPDAEAAAAEAAAAAQSNLDSDAHRHPGPLPPSDADAAVAPEQLPASSEAAAMATATATEAKAPMSMSTPHPEVAAPESPDPDTTNGAEAGQPRVAGPGASTDDSEPPADFEPSRFWKWDDSVLACLYEGQFDQSIAAAKSHPSFTRYWAELMAELALPLDEQPDFGEVETSDPLADLQEFAAFLRKQDLSGSTPTTQTQTVAAVAAANPESQKQAAAATANAGGNAVVNAVKSESTSEEEVEVKGGKSRAITTDIPGLPGPKTSAVSVSVPVQPATMSTKAAMTASGGGKVETTAADKDKADKADKELESVERELSEMRAGFATSRLSQESLSGKNVVALLGASSTANTFASAPGIDPAARTGRSRGKRPGQKADGQKDQDQEPNKTQESKSKTSKEKETQAKAKAANKAKAKAKQTAKNDQGTESKKRTASPKPKTKTSKQAKK</sequence>
<feature type="compositionally biased region" description="Low complexity" evidence="1">
    <location>
        <begin position="571"/>
        <end position="582"/>
    </location>
</feature>
<evidence type="ECO:0000313" key="2">
    <source>
        <dbReference type="EMBL" id="CAK9050951.1"/>
    </source>
</evidence>
<organism evidence="2 3">
    <name type="scientific">Durusdinium trenchii</name>
    <dbReference type="NCBI Taxonomy" id="1381693"/>
    <lineage>
        <taxon>Eukaryota</taxon>
        <taxon>Sar</taxon>
        <taxon>Alveolata</taxon>
        <taxon>Dinophyceae</taxon>
        <taxon>Suessiales</taxon>
        <taxon>Symbiodiniaceae</taxon>
        <taxon>Durusdinium</taxon>
    </lineage>
</organism>
<feature type="compositionally biased region" description="Basic residues" evidence="1">
    <location>
        <begin position="974"/>
        <end position="984"/>
    </location>
</feature>
<name>A0ABP0MHK1_9DINO</name>
<evidence type="ECO:0000256" key="1">
    <source>
        <dbReference type="SAM" id="MobiDB-lite"/>
    </source>
</evidence>
<feature type="compositionally biased region" description="Basic and acidic residues" evidence="1">
    <location>
        <begin position="943"/>
        <end position="970"/>
    </location>
</feature>
<feature type="compositionally biased region" description="Low complexity" evidence="1">
    <location>
        <begin position="612"/>
        <end position="632"/>
    </location>
</feature>
<feature type="compositionally biased region" description="Polar residues" evidence="1">
    <location>
        <begin position="485"/>
        <end position="494"/>
    </location>
</feature>